<comment type="caution">
    <text evidence="1">The sequence shown here is derived from an EMBL/GenBank/DDBJ whole genome shotgun (WGS) entry which is preliminary data.</text>
</comment>
<dbReference type="OrthoDB" id="7356265at2"/>
<reference evidence="1 2" key="1">
    <citation type="submission" date="2017-11" db="EMBL/GenBank/DDBJ databases">
        <title>Draft genome sequence of magnetotactic bacterium Magnetospirillum kuznetsovii LBB-42.</title>
        <authorList>
            <person name="Grouzdev D.S."/>
            <person name="Rysina M.S."/>
            <person name="Baslerov R.V."/>
            <person name="Koziaeva V."/>
        </authorList>
    </citation>
    <scope>NUCLEOTIDE SEQUENCE [LARGE SCALE GENOMIC DNA]</scope>
    <source>
        <strain evidence="1 2">LBB-42</strain>
    </source>
</reference>
<evidence type="ECO:0000313" key="2">
    <source>
        <dbReference type="Proteomes" id="UP000251075"/>
    </source>
</evidence>
<gene>
    <name evidence="1" type="ORF">CU669_15520</name>
</gene>
<sequence>MSSSKTAAHGPSCCEGVGTTMIGHFVTRLEVEAGKAGGSLTAAQIRALAQRFVATEQARFKGFYQRTWDECTIAREAHLLESARRMPFDRILMRRFAHLFPPRTGDDGGTGVLSRRIIPGLNIAIDKMIGPEMYRQSQALCEIILDRHAQDDGGWNWEAVHADSEARALVNEALVVVAGTFAAFERRRAWFIELVNANLTPVRRGASDEHFRLGESGFSALMRALFADLAAGLRAHPAEAVARWGAPTVEDLKAFFRRLEGA</sequence>
<organism evidence="1 2">
    <name type="scientific">Paramagnetospirillum kuznetsovii</name>
    <dbReference type="NCBI Taxonomy" id="2053833"/>
    <lineage>
        <taxon>Bacteria</taxon>
        <taxon>Pseudomonadati</taxon>
        <taxon>Pseudomonadota</taxon>
        <taxon>Alphaproteobacteria</taxon>
        <taxon>Rhodospirillales</taxon>
        <taxon>Magnetospirillaceae</taxon>
        <taxon>Paramagnetospirillum</taxon>
    </lineage>
</organism>
<dbReference type="RefSeq" id="WP_112146333.1">
    <property type="nucleotide sequence ID" value="NZ_PGTO01000014.1"/>
</dbReference>
<keyword evidence="2" id="KW-1185">Reference proteome</keyword>
<accession>A0A364NVB1</accession>
<evidence type="ECO:0000313" key="1">
    <source>
        <dbReference type="EMBL" id="RAU20993.1"/>
    </source>
</evidence>
<dbReference type="Proteomes" id="UP000251075">
    <property type="component" value="Unassembled WGS sequence"/>
</dbReference>
<dbReference type="EMBL" id="PGTO01000014">
    <property type="protein sequence ID" value="RAU20993.1"/>
    <property type="molecule type" value="Genomic_DNA"/>
</dbReference>
<proteinExistence type="predicted"/>
<dbReference type="AlphaFoldDB" id="A0A364NVB1"/>
<protein>
    <submittedName>
        <fullName evidence="1">Uncharacterized protein</fullName>
    </submittedName>
</protein>
<name>A0A364NVB1_9PROT</name>